<comment type="caution">
    <text evidence="2">The sequence shown here is derived from an EMBL/GenBank/DDBJ whole genome shotgun (WGS) entry which is preliminary data.</text>
</comment>
<reference evidence="2 3" key="1">
    <citation type="journal article" date="2017" name="Environ. Microbiol.">
        <title>Decay of the glycolytic pathway and adaptation to intranuclear parasitism within Enterocytozoonidae microsporidia.</title>
        <authorList>
            <person name="Wiredu Boakye D."/>
            <person name="Jaroenlak P."/>
            <person name="Prachumwat A."/>
            <person name="Williams T.A."/>
            <person name="Bateman K.S."/>
            <person name="Itsathitphaisarn O."/>
            <person name="Sritunyalucksana K."/>
            <person name="Paszkiewicz K.H."/>
            <person name="Moore K.A."/>
            <person name="Stentiford G.D."/>
            <person name="Williams B.A."/>
        </authorList>
    </citation>
    <scope>NUCLEOTIDE SEQUENCE [LARGE SCALE GENOMIC DNA]</scope>
    <source>
        <strain evidence="3">canceri</strain>
    </source>
</reference>
<dbReference type="VEuPathDB" id="MicrosporidiaDB:HERIO_1126"/>
<feature type="region of interest" description="Disordered" evidence="1">
    <location>
        <begin position="104"/>
        <end position="143"/>
    </location>
</feature>
<protein>
    <submittedName>
        <fullName evidence="2">Uncharacterized protein</fullName>
    </submittedName>
</protein>
<evidence type="ECO:0000313" key="2">
    <source>
        <dbReference type="EMBL" id="ORE00275.1"/>
    </source>
</evidence>
<dbReference type="VEuPathDB" id="MicrosporidiaDB:A0H76_1763"/>
<feature type="compositionally biased region" description="Basic residues" evidence="1">
    <location>
        <begin position="112"/>
        <end position="143"/>
    </location>
</feature>
<gene>
    <name evidence="2" type="ORF">A0H76_1763</name>
</gene>
<name>A0A1X0QKQ1_9MICR</name>
<dbReference type="EMBL" id="LTAI01000042">
    <property type="protein sequence ID" value="ORE00275.1"/>
    <property type="molecule type" value="Genomic_DNA"/>
</dbReference>
<dbReference type="Proteomes" id="UP000192501">
    <property type="component" value="Unassembled WGS sequence"/>
</dbReference>
<evidence type="ECO:0000313" key="3">
    <source>
        <dbReference type="Proteomes" id="UP000192501"/>
    </source>
</evidence>
<dbReference type="AlphaFoldDB" id="A0A1X0QKQ1"/>
<evidence type="ECO:0000256" key="1">
    <source>
        <dbReference type="SAM" id="MobiDB-lite"/>
    </source>
</evidence>
<proteinExistence type="predicted"/>
<organism evidence="2 3">
    <name type="scientific">Hepatospora eriocheir</name>
    <dbReference type="NCBI Taxonomy" id="1081669"/>
    <lineage>
        <taxon>Eukaryota</taxon>
        <taxon>Fungi</taxon>
        <taxon>Fungi incertae sedis</taxon>
        <taxon>Microsporidia</taxon>
        <taxon>Hepatosporidae</taxon>
        <taxon>Hepatospora</taxon>
    </lineage>
</organism>
<sequence>MYVFLNILNVCASYTLIFYTNNLQSFDFNFSEKSNLKPSLGKYAKNFAEETGLYNSDSSDFNFGLNINSGSGSNSDSNSFFSNSDSNIISRQFNRFRKSYVRPSSSVDFNQPRKKKSSHSSKIHNHKLNNDRKHRHSQHYLVD</sequence>
<accession>A0A1X0QKQ1</accession>